<keyword evidence="1" id="KW-0167">Capsid protein</keyword>
<accession>A0A385YV03</accession>
<dbReference type="KEGG" id="paek:D3873_05240"/>
<dbReference type="OrthoDB" id="2374983at2"/>
<keyword evidence="2" id="KW-1185">Reference proteome</keyword>
<dbReference type="RefSeq" id="WP_119883053.1">
    <property type="nucleotide sequence ID" value="NZ_CP032418.1"/>
</dbReference>
<dbReference type="Pfam" id="PF10628">
    <property type="entry name" value="CotE"/>
    <property type="match status" value="1"/>
</dbReference>
<dbReference type="InterPro" id="IPR018901">
    <property type="entry name" value="Spore_coat_CotE"/>
</dbReference>
<gene>
    <name evidence="1" type="primary">cotE</name>
    <name evidence="1" type="ORF">D3873_05240</name>
</gene>
<sequence length="176" mass="20232">MKFVRQIMTKAVIAKGKKKTEAVETLRPPNEPDSILGCWVINHTYQAKKQGNYVEVVGKYDINVWYAHHDQSKTSVFSETVPYRDKVKVHYRDSSHPSVEEIKVRVIQHPSCEEAIITSDGECFQVTVEKEICVEIIGETLLSIQVHPHEFEEEWKYEESTSSSSDFLMQSESSSH</sequence>
<keyword evidence="1" id="KW-0946">Virion</keyword>
<dbReference type="AlphaFoldDB" id="A0A385YV03"/>
<organism evidence="1 2">
    <name type="scientific">Paenisporosarcina cavernae</name>
    <dbReference type="NCBI Taxonomy" id="2320858"/>
    <lineage>
        <taxon>Bacteria</taxon>
        <taxon>Bacillati</taxon>
        <taxon>Bacillota</taxon>
        <taxon>Bacilli</taxon>
        <taxon>Bacillales</taxon>
        <taxon>Caryophanaceae</taxon>
        <taxon>Paenisporosarcina</taxon>
    </lineage>
</organism>
<protein>
    <submittedName>
        <fullName evidence="1">Outer spore coat protein CotE</fullName>
    </submittedName>
</protein>
<dbReference type="Proteomes" id="UP000265725">
    <property type="component" value="Chromosome"/>
</dbReference>
<name>A0A385YV03_9BACL</name>
<evidence type="ECO:0000313" key="2">
    <source>
        <dbReference type="Proteomes" id="UP000265725"/>
    </source>
</evidence>
<proteinExistence type="predicted"/>
<dbReference type="EMBL" id="CP032418">
    <property type="protein sequence ID" value="AYC29313.1"/>
    <property type="molecule type" value="Genomic_DNA"/>
</dbReference>
<reference evidence="2" key="1">
    <citation type="submission" date="2018-09" db="EMBL/GenBank/DDBJ databases">
        <authorList>
            <person name="Zhu H."/>
        </authorList>
    </citation>
    <scope>NUCLEOTIDE SEQUENCE [LARGE SCALE GENOMIC DNA]</scope>
    <source>
        <strain evidence="2">K2R23-3</strain>
    </source>
</reference>
<evidence type="ECO:0000313" key="1">
    <source>
        <dbReference type="EMBL" id="AYC29313.1"/>
    </source>
</evidence>